<feature type="compositionally biased region" description="Polar residues" evidence="1">
    <location>
        <begin position="39"/>
        <end position="54"/>
    </location>
</feature>
<sequence>MMNGRGESDSAIVAGKPTNKAERSAAEPAEPRAEAKGNAGQQSTRRAQNRVSVSQALERIRQTARQRKKEKFTALFHHVSVDHLEEAFFELKENAARGWMG</sequence>
<evidence type="ECO:0000313" key="2">
    <source>
        <dbReference type="EMBL" id="SHH73643.1"/>
    </source>
</evidence>
<accession>A0A1M5VFF8</accession>
<proteinExistence type="predicted"/>
<dbReference type="Proteomes" id="UP000189796">
    <property type="component" value="Chromosome I"/>
</dbReference>
<dbReference type="OrthoDB" id="9793236at2"/>
<gene>
    <name evidence="2" type="ORF">SAMN05443248_5925</name>
</gene>
<feature type="compositionally biased region" description="Basic and acidic residues" evidence="1">
    <location>
        <begin position="19"/>
        <end position="35"/>
    </location>
</feature>
<protein>
    <submittedName>
        <fullName evidence="2">Uncharacterized protein</fullName>
    </submittedName>
</protein>
<evidence type="ECO:0000256" key="1">
    <source>
        <dbReference type="SAM" id="MobiDB-lite"/>
    </source>
</evidence>
<dbReference type="RefSeq" id="WP_079604425.1">
    <property type="nucleotide sequence ID" value="NZ_LT670817.1"/>
</dbReference>
<dbReference type="AlphaFoldDB" id="A0A1M5VFF8"/>
<name>A0A1M5VFF8_9BRAD</name>
<evidence type="ECO:0000313" key="3">
    <source>
        <dbReference type="Proteomes" id="UP000189796"/>
    </source>
</evidence>
<feature type="region of interest" description="Disordered" evidence="1">
    <location>
        <begin position="1"/>
        <end position="54"/>
    </location>
</feature>
<organism evidence="2 3">
    <name type="scientific">Bradyrhizobium erythrophlei</name>
    <dbReference type="NCBI Taxonomy" id="1437360"/>
    <lineage>
        <taxon>Bacteria</taxon>
        <taxon>Pseudomonadati</taxon>
        <taxon>Pseudomonadota</taxon>
        <taxon>Alphaproteobacteria</taxon>
        <taxon>Hyphomicrobiales</taxon>
        <taxon>Nitrobacteraceae</taxon>
        <taxon>Bradyrhizobium</taxon>
    </lineage>
</organism>
<dbReference type="EMBL" id="LT670817">
    <property type="protein sequence ID" value="SHH73643.1"/>
    <property type="molecule type" value="Genomic_DNA"/>
</dbReference>
<reference evidence="2 3" key="1">
    <citation type="submission" date="2016-11" db="EMBL/GenBank/DDBJ databases">
        <authorList>
            <person name="Jaros S."/>
            <person name="Januszkiewicz K."/>
            <person name="Wedrychowicz H."/>
        </authorList>
    </citation>
    <scope>NUCLEOTIDE SEQUENCE [LARGE SCALE GENOMIC DNA]</scope>
    <source>
        <strain evidence="2 3">GAS138</strain>
    </source>
</reference>